<keyword evidence="12" id="KW-0472">Membrane</keyword>
<dbReference type="SMART" id="SM00220">
    <property type="entry name" value="S_TKc"/>
    <property type="match status" value="1"/>
</dbReference>
<evidence type="ECO:0000256" key="11">
    <source>
        <dbReference type="SAM" id="MobiDB-lite"/>
    </source>
</evidence>
<dbReference type="Pfam" id="PF00069">
    <property type="entry name" value="Pkinase"/>
    <property type="match status" value="1"/>
</dbReference>
<dbReference type="Proteomes" id="UP000070687">
    <property type="component" value="Unassembled WGS sequence"/>
</dbReference>
<keyword evidence="3" id="KW-0808">Transferase</keyword>
<evidence type="ECO:0000256" key="1">
    <source>
        <dbReference type="ARBA" id="ARBA00012513"/>
    </source>
</evidence>
<evidence type="ECO:0000313" key="16">
    <source>
        <dbReference type="Proteomes" id="UP000070687"/>
    </source>
</evidence>
<dbReference type="InterPro" id="IPR017441">
    <property type="entry name" value="Protein_kinase_ATP_BS"/>
</dbReference>
<evidence type="ECO:0000256" key="7">
    <source>
        <dbReference type="ARBA" id="ARBA00022840"/>
    </source>
</evidence>
<keyword evidence="6 15" id="KW-0418">Kinase</keyword>
<evidence type="ECO:0000256" key="9">
    <source>
        <dbReference type="ARBA" id="ARBA00048679"/>
    </source>
</evidence>
<gene>
    <name evidence="15" type="ORF">HMPREF3208_00138</name>
</gene>
<dbReference type="PANTHER" id="PTHR43289:SF6">
    <property type="entry name" value="SERINE_THREONINE-PROTEIN KINASE NEKL-3"/>
    <property type="match status" value="1"/>
</dbReference>
<dbReference type="FunFam" id="3.30.200.20:FF:000035">
    <property type="entry name" value="Serine/threonine protein kinase Stk1"/>
    <property type="match status" value="1"/>
</dbReference>
<organism evidence="15 16">
    <name type="scientific">Gardnerella vaginalis</name>
    <dbReference type="NCBI Taxonomy" id="2702"/>
    <lineage>
        <taxon>Bacteria</taxon>
        <taxon>Bacillati</taxon>
        <taxon>Actinomycetota</taxon>
        <taxon>Actinomycetes</taxon>
        <taxon>Bifidobacteriales</taxon>
        <taxon>Bifidobacteriaceae</taxon>
        <taxon>Gardnerella</taxon>
    </lineage>
</organism>
<feature type="domain" description="PASTA" evidence="14">
    <location>
        <begin position="460"/>
        <end position="527"/>
    </location>
</feature>
<dbReference type="GO" id="GO:0045717">
    <property type="term" value="P:negative regulation of fatty acid biosynthetic process"/>
    <property type="evidence" value="ECO:0007669"/>
    <property type="project" value="UniProtKB-ARBA"/>
</dbReference>
<reference evidence="15 16" key="1">
    <citation type="submission" date="2016-01" db="EMBL/GenBank/DDBJ databases">
        <authorList>
            <person name="Oliw E.H."/>
        </authorList>
    </citation>
    <scope>NUCLEOTIDE SEQUENCE [LARGE SCALE GENOMIC DNA]</scope>
    <source>
        <strain evidence="15 16">PSS_7772B</strain>
    </source>
</reference>
<accession>A0A133P2U8</accession>
<dbReference type="InterPro" id="IPR005543">
    <property type="entry name" value="PASTA_dom"/>
</dbReference>
<evidence type="ECO:0000259" key="13">
    <source>
        <dbReference type="PROSITE" id="PS50011"/>
    </source>
</evidence>
<feature type="compositionally biased region" description="Polar residues" evidence="11">
    <location>
        <begin position="431"/>
        <end position="440"/>
    </location>
</feature>
<evidence type="ECO:0000259" key="14">
    <source>
        <dbReference type="PROSITE" id="PS51178"/>
    </source>
</evidence>
<dbReference type="RefSeq" id="WP_016637588.1">
    <property type="nucleotide sequence ID" value="NZ_KQ956830.1"/>
</dbReference>
<dbReference type="Gene3D" id="3.30.10.20">
    <property type="match status" value="4"/>
</dbReference>
<keyword evidence="4" id="KW-0677">Repeat</keyword>
<keyword evidence="2" id="KW-0723">Serine/threonine-protein kinase</keyword>
<dbReference type="PATRIC" id="fig|2702.100.peg.127"/>
<evidence type="ECO:0000313" key="15">
    <source>
        <dbReference type="EMBL" id="KXA22908.1"/>
    </source>
</evidence>
<evidence type="ECO:0000256" key="2">
    <source>
        <dbReference type="ARBA" id="ARBA00022527"/>
    </source>
</evidence>
<dbReference type="OrthoDB" id="9762169at2"/>
<comment type="catalytic activity">
    <reaction evidence="9">
        <text>L-seryl-[protein] + ATP = O-phospho-L-seryl-[protein] + ADP + H(+)</text>
        <dbReference type="Rhea" id="RHEA:17989"/>
        <dbReference type="Rhea" id="RHEA-COMP:9863"/>
        <dbReference type="Rhea" id="RHEA-COMP:11604"/>
        <dbReference type="ChEBI" id="CHEBI:15378"/>
        <dbReference type="ChEBI" id="CHEBI:29999"/>
        <dbReference type="ChEBI" id="CHEBI:30616"/>
        <dbReference type="ChEBI" id="CHEBI:83421"/>
        <dbReference type="ChEBI" id="CHEBI:456216"/>
        <dbReference type="EC" id="2.7.11.1"/>
    </reaction>
</comment>
<dbReference type="SUPFAM" id="SSF56112">
    <property type="entry name" value="Protein kinase-like (PK-like)"/>
    <property type="match status" value="1"/>
</dbReference>
<evidence type="ECO:0000256" key="5">
    <source>
        <dbReference type="ARBA" id="ARBA00022741"/>
    </source>
</evidence>
<dbReference type="InterPro" id="IPR000719">
    <property type="entry name" value="Prot_kinase_dom"/>
</dbReference>
<dbReference type="PROSITE" id="PS50011">
    <property type="entry name" value="PROTEIN_KINASE_DOM"/>
    <property type="match status" value="1"/>
</dbReference>
<keyword evidence="7 10" id="KW-0067">ATP-binding</keyword>
<comment type="catalytic activity">
    <reaction evidence="8">
        <text>L-threonyl-[protein] + ATP = O-phospho-L-threonyl-[protein] + ADP + H(+)</text>
        <dbReference type="Rhea" id="RHEA:46608"/>
        <dbReference type="Rhea" id="RHEA-COMP:11060"/>
        <dbReference type="Rhea" id="RHEA-COMP:11605"/>
        <dbReference type="ChEBI" id="CHEBI:15378"/>
        <dbReference type="ChEBI" id="CHEBI:30013"/>
        <dbReference type="ChEBI" id="CHEBI:30616"/>
        <dbReference type="ChEBI" id="CHEBI:61977"/>
        <dbReference type="ChEBI" id="CHEBI:456216"/>
        <dbReference type="EC" id="2.7.11.1"/>
    </reaction>
</comment>
<dbReference type="eggNOG" id="COG2815">
    <property type="taxonomic scope" value="Bacteria"/>
</dbReference>
<dbReference type="PROSITE" id="PS51178">
    <property type="entry name" value="PASTA"/>
    <property type="match status" value="4"/>
</dbReference>
<proteinExistence type="predicted"/>
<keyword evidence="12" id="KW-1133">Transmembrane helix</keyword>
<feature type="domain" description="PASTA" evidence="14">
    <location>
        <begin position="531"/>
        <end position="593"/>
    </location>
</feature>
<protein>
    <recommendedName>
        <fullName evidence="1">non-specific serine/threonine protein kinase</fullName>
        <ecNumber evidence="1">2.7.11.1</ecNumber>
    </recommendedName>
</protein>
<dbReference type="Gene3D" id="3.30.200.20">
    <property type="entry name" value="Phosphorylase Kinase, domain 1"/>
    <property type="match status" value="1"/>
</dbReference>
<dbReference type="NCBIfam" id="NF033483">
    <property type="entry name" value="PknB_PASTA_kin"/>
    <property type="match status" value="1"/>
</dbReference>
<keyword evidence="12" id="KW-0812">Transmembrane</keyword>
<feature type="transmembrane region" description="Helical" evidence="12">
    <location>
        <begin position="365"/>
        <end position="387"/>
    </location>
</feature>
<dbReference type="GO" id="GO:0004674">
    <property type="term" value="F:protein serine/threonine kinase activity"/>
    <property type="evidence" value="ECO:0007669"/>
    <property type="project" value="UniProtKB-KW"/>
</dbReference>
<dbReference type="InterPro" id="IPR008271">
    <property type="entry name" value="Ser/Thr_kinase_AS"/>
</dbReference>
<feature type="domain" description="Protein kinase" evidence="13">
    <location>
        <begin position="14"/>
        <end position="282"/>
    </location>
</feature>
<dbReference type="Pfam" id="PF03793">
    <property type="entry name" value="PASTA"/>
    <property type="match status" value="4"/>
</dbReference>
<dbReference type="SMART" id="SM00740">
    <property type="entry name" value="PASTA"/>
    <property type="match status" value="4"/>
</dbReference>
<sequence>MNTTMPTSLANGRYELGELIGRGGMAEVRVAVDKRLGRTVAVKIMRSDLANDEIFLSRFRREAHAIAQMNNPNIVNIYDSGEESVTAENGMEERLPYLVMEYIKGKTLRDILKMNGALSQRDAEQVMLGVLNALEYSHHMGIIHRDIKPGNIMISEQGLVKVMDFGIARALDDSATTMTQSQGVVGTAQYLSPEQARGEQVDMRSDLYSAGCVLYEMLTGRPPFTGDSAVAIAYQHVSEVATPLSTLVPGIPVMWDKICAKAMAKDRQNRYSTAAEFKNDILAFMNGGVPVAAAFNPLTDLANMKARKQAEQTAATAAMSATDVAATQSFNPITGQVETSNAAAFAPSTRAAQRATMQAKRRKRVVISSIVGVLVALLVLLGVLFMLNRSRMAGDVVVPTFMETTTQDAAREKLRALGLVPDIREDDKSSQPEGTFTKQSPRGGEHVASGSKVTVWFSVGPQSTRVPDVSGKSQDAARKILEHAGFKIANVRVEDSANVKKDHVTRTDPDADSFADKGTLITLYIASGLTKIPDGLVGQSKDIVVTQLQNLGFTADIVKEDSDSVPEDSVTRLNPASGTSVKPHSSITVYVSQGSPKVEVPSIDLGTITFKQAKKILEAKGFRVVSDSMAKDDDVVMSMSEDAGNKIEKGATITLITRSSSSSTDLDNQK</sequence>
<evidence type="ECO:0000256" key="6">
    <source>
        <dbReference type="ARBA" id="ARBA00022777"/>
    </source>
</evidence>
<dbReference type="eggNOG" id="COG0515">
    <property type="taxonomic scope" value="Bacteria"/>
</dbReference>
<dbReference type="EC" id="2.7.11.1" evidence="1"/>
<feature type="domain" description="PASTA" evidence="14">
    <location>
        <begin position="394"/>
        <end position="459"/>
    </location>
</feature>
<name>A0A133P2U8_GARVA</name>
<dbReference type="InterPro" id="IPR011009">
    <property type="entry name" value="Kinase-like_dom_sf"/>
</dbReference>
<dbReference type="AlphaFoldDB" id="A0A133P2U8"/>
<dbReference type="CDD" id="cd06577">
    <property type="entry name" value="PASTA_pknB"/>
    <property type="match status" value="4"/>
</dbReference>
<evidence type="ECO:0000256" key="4">
    <source>
        <dbReference type="ARBA" id="ARBA00022737"/>
    </source>
</evidence>
<dbReference type="EMBL" id="LRQB01000005">
    <property type="protein sequence ID" value="KXA22908.1"/>
    <property type="molecule type" value="Genomic_DNA"/>
</dbReference>
<feature type="domain" description="PASTA" evidence="14">
    <location>
        <begin position="594"/>
        <end position="659"/>
    </location>
</feature>
<dbReference type="CDD" id="cd14014">
    <property type="entry name" value="STKc_PknB_like"/>
    <property type="match status" value="1"/>
</dbReference>
<dbReference type="GO" id="GO:0005524">
    <property type="term" value="F:ATP binding"/>
    <property type="evidence" value="ECO:0007669"/>
    <property type="project" value="UniProtKB-UniRule"/>
</dbReference>
<evidence type="ECO:0000256" key="10">
    <source>
        <dbReference type="PROSITE-ProRule" id="PRU10141"/>
    </source>
</evidence>
<dbReference type="PROSITE" id="PS00108">
    <property type="entry name" value="PROTEIN_KINASE_ST"/>
    <property type="match status" value="1"/>
</dbReference>
<dbReference type="PANTHER" id="PTHR43289">
    <property type="entry name" value="MITOGEN-ACTIVATED PROTEIN KINASE KINASE KINASE 20-RELATED"/>
    <property type="match status" value="1"/>
</dbReference>
<dbReference type="FunFam" id="1.10.510.10:FF:000021">
    <property type="entry name" value="Serine/threonine protein kinase"/>
    <property type="match status" value="1"/>
</dbReference>
<comment type="caution">
    <text evidence="15">The sequence shown here is derived from an EMBL/GenBank/DDBJ whole genome shotgun (WGS) entry which is preliminary data.</text>
</comment>
<evidence type="ECO:0000256" key="8">
    <source>
        <dbReference type="ARBA" id="ARBA00047899"/>
    </source>
</evidence>
<feature type="region of interest" description="Disordered" evidence="11">
    <location>
        <begin position="422"/>
        <end position="448"/>
    </location>
</feature>
<evidence type="ECO:0000256" key="12">
    <source>
        <dbReference type="SAM" id="Phobius"/>
    </source>
</evidence>
<dbReference type="PROSITE" id="PS00107">
    <property type="entry name" value="PROTEIN_KINASE_ATP"/>
    <property type="match status" value="1"/>
</dbReference>
<keyword evidence="5 10" id="KW-0547">Nucleotide-binding</keyword>
<evidence type="ECO:0000256" key="3">
    <source>
        <dbReference type="ARBA" id="ARBA00022679"/>
    </source>
</evidence>
<dbReference type="Gene3D" id="1.10.510.10">
    <property type="entry name" value="Transferase(Phosphotransferase) domain 1"/>
    <property type="match status" value="1"/>
</dbReference>
<feature type="binding site" evidence="10">
    <location>
        <position position="43"/>
    </location>
    <ligand>
        <name>ATP</name>
        <dbReference type="ChEBI" id="CHEBI:30616"/>
    </ligand>
</feature>